<feature type="transmembrane region" description="Helical" evidence="1">
    <location>
        <begin position="50"/>
        <end position="69"/>
    </location>
</feature>
<reference evidence="2 3" key="1">
    <citation type="submission" date="2017-08" db="EMBL/GenBank/DDBJ databases">
        <title>Complete genome of Colwellia sp. NB097-1, a psychrophile bacterium ioslated from Bering Sea.</title>
        <authorList>
            <person name="Chen X."/>
        </authorList>
    </citation>
    <scope>NUCLEOTIDE SEQUENCE [LARGE SCALE GENOMIC DNA]</scope>
    <source>
        <strain evidence="2 3">NB097-1</strain>
    </source>
</reference>
<keyword evidence="1" id="KW-0472">Membrane</keyword>
<gene>
    <name evidence="2" type="ORF">B5D82_19590</name>
</gene>
<dbReference type="KEGG" id="cber:B5D82_19590"/>
<keyword evidence="1" id="KW-0812">Transmembrane</keyword>
<feature type="transmembrane region" description="Helical" evidence="1">
    <location>
        <begin position="14"/>
        <end position="30"/>
    </location>
</feature>
<evidence type="ECO:0000313" key="3">
    <source>
        <dbReference type="Proteomes" id="UP000202259"/>
    </source>
</evidence>
<name>A0A222GDA9_9GAMM</name>
<evidence type="ECO:0000313" key="2">
    <source>
        <dbReference type="EMBL" id="ASP49781.1"/>
    </source>
</evidence>
<keyword evidence="3" id="KW-1185">Reference proteome</keyword>
<dbReference type="EMBL" id="CP020465">
    <property type="protein sequence ID" value="ASP49781.1"/>
    <property type="molecule type" value="Genomic_DNA"/>
</dbReference>
<dbReference type="AlphaFoldDB" id="A0A222GDA9"/>
<evidence type="ECO:0000256" key="1">
    <source>
        <dbReference type="SAM" id="Phobius"/>
    </source>
</evidence>
<protein>
    <submittedName>
        <fullName evidence="2">Uncharacterized protein</fullName>
    </submittedName>
</protein>
<keyword evidence="1" id="KW-1133">Transmembrane helix</keyword>
<sequence length="104" mass="11259">MFIGSHVNLGKRRNGFYIGAAVGFLGYLIQETTGSNPNALAITDLLFESFLFAIVSGVLFLLGFSALAGRGHADSINSQKYDDEISHKVNKEVATKTINQGKHK</sequence>
<organism evidence="2 3">
    <name type="scientific">Cognaticolwellia beringensis</name>
    <dbReference type="NCBI Taxonomy" id="1967665"/>
    <lineage>
        <taxon>Bacteria</taxon>
        <taxon>Pseudomonadati</taxon>
        <taxon>Pseudomonadota</taxon>
        <taxon>Gammaproteobacteria</taxon>
        <taxon>Alteromonadales</taxon>
        <taxon>Colwelliaceae</taxon>
        <taxon>Cognaticolwellia</taxon>
    </lineage>
</organism>
<dbReference type="Proteomes" id="UP000202259">
    <property type="component" value="Chromosome"/>
</dbReference>
<accession>A0A222GDA9</accession>
<proteinExistence type="predicted"/>